<evidence type="ECO:0000256" key="3">
    <source>
        <dbReference type="ARBA" id="ARBA00022801"/>
    </source>
</evidence>
<dbReference type="InterPro" id="IPR000639">
    <property type="entry name" value="Epox_hydrolase-like"/>
</dbReference>
<dbReference type="InterPro" id="IPR029058">
    <property type="entry name" value="AB_hydrolase_fold"/>
</dbReference>
<dbReference type="EMBL" id="CAEZSR010000047">
    <property type="protein sequence ID" value="CAB4557933.1"/>
    <property type="molecule type" value="Genomic_DNA"/>
</dbReference>
<dbReference type="PIRSF" id="PIRSF001112">
    <property type="entry name" value="Epoxide_hydrolase"/>
    <property type="match status" value="1"/>
</dbReference>
<dbReference type="InterPro" id="IPR010497">
    <property type="entry name" value="Epoxide_hydro_N"/>
</dbReference>
<protein>
    <submittedName>
        <fullName evidence="5">Unannotated protein</fullName>
    </submittedName>
</protein>
<keyword evidence="2" id="KW-0058">Aromatic hydrocarbons catabolism</keyword>
<keyword evidence="3" id="KW-0378">Hydrolase</keyword>
<dbReference type="PRINTS" id="PR00412">
    <property type="entry name" value="EPOXHYDRLASE"/>
</dbReference>
<name>A0A6J6D6J1_9ZZZZ</name>
<organism evidence="5">
    <name type="scientific">freshwater metagenome</name>
    <dbReference type="NCBI Taxonomy" id="449393"/>
    <lineage>
        <taxon>unclassified sequences</taxon>
        <taxon>metagenomes</taxon>
        <taxon>ecological metagenomes</taxon>
    </lineage>
</organism>
<evidence type="ECO:0000256" key="1">
    <source>
        <dbReference type="ARBA" id="ARBA00010088"/>
    </source>
</evidence>
<evidence type="ECO:0000256" key="2">
    <source>
        <dbReference type="ARBA" id="ARBA00022797"/>
    </source>
</evidence>
<dbReference type="SUPFAM" id="SSF53474">
    <property type="entry name" value="alpha/beta-Hydrolases"/>
    <property type="match status" value="1"/>
</dbReference>
<dbReference type="InterPro" id="IPR016292">
    <property type="entry name" value="Epoxide_hydrolase"/>
</dbReference>
<sequence length="396" mass="44065">MSTPTGARTTSSSTEPEPFRIEVPDAVLDDLRDRLARTRWPDQIPGTGWDYGAEIDTVRELCEYWRTQYDWRAAEAELNRWPQYTATVEGLHVHFVHARSPHPEAIPICITHGWPGSISEFLDVLGPLTDPTTHGGDAADAFHVVAPSMPGYGFSGPTTETGVDIRRVAATNVALMELLGYDRYGAQGGDWGGIATAHMGQLARDHLLGIHVNMAIPRPPEGDPMAGVQPDELQGLADMAHFREHETGYQRIQGTKPQTLAYGLTDSPAGLAGWILEKFRTWSDCGGDVWSSFTRDQLLTNITIYWVTGTINASTRLYYESMRSGGLGALDGRVEVPTAIAMFPHELFRPPRAWCEQIYDVQQFTHMPAGGHFAAMEEPELLVDDVRRFFRRFRQA</sequence>
<gene>
    <name evidence="5" type="ORF">UFOPK1493_01546</name>
</gene>
<dbReference type="GO" id="GO:0097176">
    <property type="term" value="P:epoxide metabolic process"/>
    <property type="evidence" value="ECO:0007669"/>
    <property type="project" value="TreeGrafter"/>
</dbReference>
<comment type="similarity">
    <text evidence="1">Belongs to the peptidase S33 family.</text>
</comment>
<dbReference type="PANTHER" id="PTHR21661">
    <property type="entry name" value="EPOXIDE HYDROLASE 1-RELATED"/>
    <property type="match status" value="1"/>
</dbReference>
<dbReference type="Pfam" id="PF06441">
    <property type="entry name" value="EHN"/>
    <property type="match status" value="1"/>
</dbReference>
<dbReference type="GO" id="GO:0004301">
    <property type="term" value="F:epoxide hydrolase activity"/>
    <property type="evidence" value="ECO:0007669"/>
    <property type="project" value="TreeGrafter"/>
</dbReference>
<reference evidence="5" key="1">
    <citation type="submission" date="2020-05" db="EMBL/GenBank/DDBJ databases">
        <authorList>
            <person name="Chiriac C."/>
            <person name="Salcher M."/>
            <person name="Ghai R."/>
            <person name="Kavagutti S V."/>
        </authorList>
    </citation>
    <scope>NUCLEOTIDE SEQUENCE</scope>
</reference>
<dbReference type="PANTHER" id="PTHR21661:SF35">
    <property type="entry name" value="EPOXIDE HYDROLASE"/>
    <property type="match status" value="1"/>
</dbReference>
<accession>A0A6J6D6J1</accession>
<feature type="domain" description="Epoxide hydrolase N-terminal" evidence="4">
    <location>
        <begin position="17"/>
        <end position="121"/>
    </location>
</feature>
<dbReference type="AlphaFoldDB" id="A0A6J6D6J1"/>
<dbReference type="Gene3D" id="3.40.50.1820">
    <property type="entry name" value="alpha/beta hydrolase"/>
    <property type="match status" value="1"/>
</dbReference>
<evidence type="ECO:0000313" key="5">
    <source>
        <dbReference type="EMBL" id="CAB4557933.1"/>
    </source>
</evidence>
<evidence type="ECO:0000259" key="4">
    <source>
        <dbReference type="Pfam" id="PF06441"/>
    </source>
</evidence>
<proteinExistence type="inferred from homology"/>